<dbReference type="Pfam" id="PF00642">
    <property type="entry name" value="zf-CCCH"/>
    <property type="match status" value="1"/>
</dbReference>
<feature type="compositionally biased region" description="Polar residues" evidence="6">
    <location>
        <begin position="201"/>
        <end position="210"/>
    </location>
</feature>
<evidence type="ECO:0000256" key="4">
    <source>
        <dbReference type="ARBA" id="ARBA00023125"/>
    </source>
</evidence>
<dbReference type="InterPro" id="IPR057444">
    <property type="entry name" value="Znf-CCCH_AtC3H23-like"/>
</dbReference>
<dbReference type="InterPro" id="IPR000571">
    <property type="entry name" value="Znf_CCCH"/>
</dbReference>
<dbReference type="EMBL" id="GDKF01003818">
    <property type="protein sequence ID" value="JAT74804.1"/>
    <property type="molecule type" value="Transcribed_RNA"/>
</dbReference>
<evidence type="ECO:0000313" key="11">
    <source>
        <dbReference type="EMBL" id="JAT78250.1"/>
    </source>
</evidence>
<feature type="compositionally biased region" description="Polar residues" evidence="6">
    <location>
        <begin position="244"/>
        <end position="257"/>
    </location>
</feature>
<evidence type="ECO:0000256" key="2">
    <source>
        <dbReference type="ARBA" id="ARBA00022771"/>
    </source>
</evidence>
<keyword evidence="3 5" id="KW-0862">Zinc</keyword>
<dbReference type="PROSITE" id="PS50103">
    <property type="entry name" value="ZF_C3H1"/>
    <property type="match status" value="1"/>
</dbReference>
<gene>
    <name evidence="10" type="ORF">g.32804</name>
    <name evidence="8" type="ORF">g.32817</name>
    <name evidence="9" type="ORF">g.32840</name>
    <name evidence="11" type="ORF">g.32855</name>
</gene>
<evidence type="ECO:0000256" key="6">
    <source>
        <dbReference type="SAM" id="MobiDB-lite"/>
    </source>
</evidence>
<feature type="compositionally biased region" description="Basic and acidic residues" evidence="6">
    <location>
        <begin position="172"/>
        <end position="181"/>
    </location>
</feature>
<dbReference type="AlphaFoldDB" id="A0A1D2AGA9"/>
<dbReference type="PANTHER" id="PTHR14493:SF50">
    <property type="entry name" value="RING FINGER PROTEIN UNKEMPT"/>
    <property type="match status" value="1"/>
</dbReference>
<organism evidence="11">
    <name type="scientific">Auxenochlorella protothecoides</name>
    <name type="common">Green microalga</name>
    <name type="synonym">Chlorella protothecoides</name>
    <dbReference type="NCBI Taxonomy" id="3075"/>
    <lineage>
        <taxon>Eukaryota</taxon>
        <taxon>Viridiplantae</taxon>
        <taxon>Chlorophyta</taxon>
        <taxon>core chlorophytes</taxon>
        <taxon>Trebouxiophyceae</taxon>
        <taxon>Chlorellales</taxon>
        <taxon>Chlorellaceae</taxon>
        <taxon>Auxenochlorella</taxon>
    </lineage>
</organism>
<sequence>MSKETDTPLEFDDSRILDSPVLDETFYESDEFRMWEMKVTPCSQAAAHDWTTCPFAHAGEKAVRRAPRTHDYTGIACPDMKRNNSCPRGDRCPYSHNVFEYWLHPTRYRTQLCNDGPACRRRPCFFAHSLEQLRQSDVRPFVSPQALARVDQEVATEKGGRRAGRQRHGRRHSCERCRLSDSTKPSDASPDKADSHLSAADSPQRTSSGPHQVLTVVRSQSSSQPGPTRLSRGRLGACGGSPDGASTATDTWSSPSGRNLLPTAPSGTCQVGTEGPLPFMTRWSAPGRLASDPGEDTEATLVALLASLKVERTRHLGNTACTNHEVVISTLHQVLQQAKQAQRSLGHSASEGESSCGSPPWTRRLEGRDQVPAAYQDHLDGRGRKGSGTPGTLLVCGQK</sequence>
<dbReference type="SMART" id="SM00356">
    <property type="entry name" value="ZnF_C3H1"/>
    <property type="match status" value="2"/>
</dbReference>
<feature type="compositionally biased region" description="Polar residues" evidence="6">
    <location>
        <begin position="339"/>
        <end position="357"/>
    </location>
</feature>
<evidence type="ECO:0000313" key="9">
    <source>
        <dbReference type="EMBL" id="JAT74804.1"/>
    </source>
</evidence>
<evidence type="ECO:0000313" key="8">
    <source>
        <dbReference type="EMBL" id="JAT73147.1"/>
    </source>
</evidence>
<evidence type="ECO:0000256" key="1">
    <source>
        <dbReference type="ARBA" id="ARBA00022723"/>
    </source>
</evidence>
<dbReference type="EMBL" id="GDKF01002298">
    <property type="protein sequence ID" value="JAT76324.1"/>
    <property type="molecule type" value="Transcribed_RNA"/>
</dbReference>
<evidence type="ECO:0000259" key="7">
    <source>
        <dbReference type="PROSITE" id="PS50103"/>
    </source>
</evidence>
<dbReference type="GO" id="GO:0003677">
    <property type="term" value="F:DNA binding"/>
    <property type="evidence" value="ECO:0007669"/>
    <property type="project" value="UniProtKB-KW"/>
</dbReference>
<keyword evidence="1 5" id="KW-0479">Metal-binding</keyword>
<dbReference type="EMBL" id="GDKF01000372">
    <property type="protein sequence ID" value="JAT78250.1"/>
    <property type="molecule type" value="Transcribed_RNA"/>
</dbReference>
<name>A0A1D2AGA9_AUXPR</name>
<feature type="region of interest" description="Disordered" evidence="6">
    <location>
        <begin position="339"/>
        <end position="364"/>
    </location>
</feature>
<feature type="compositionally biased region" description="Polar residues" evidence="6">
    <location>
        <begin position="217"/>
        <end position="226"/>
    </location>
</feature>
<dbReference type="SUPFAM" id="SSF90229">
    <property type="entry name" value="CCCH zinc finger"/>
    <property type="match status" value="1"/>
</dbReference>
<accession>A0A1D2AGA9</accession>
<dbReference type="InterPro" id="IPR045234">
    <property type="entry name" value="Unkempt-like"/>
</dbReference>
<evidence type="ECO:0000256" key="5">
    <source>
        <dbReference type="PROSITE-ProRule" id="PRU00723"/>
    </source>
</evidence>
<feature type="zinc finger region" description="C3H1-type" evidence="5">
    <location>
        <begin position="71"/>
        <end position="99"/>
    </location>
</feature>
<proteinExistence type="predicted"/>
<reference evidence="11" key="1">
    <citation type="submission" date="2015-08" db="EMBL/GenBank/DDBJ databases">
        <authorList>
            <person name="Babu N.S."/>
            <person name="Beckwith C.J."/>
            <person name="Beseler K.G."/>
            <person name="Brison A."/>
            <person name="Carone J.V."/>
            <person name="Caskin T.P."/>
            <person name="Diamond M."/>
            <person name="Durham M.E."/>
            <person name="Foxe J.M."/>
            <person name="Go M."/>
            <person name="Henderson B.A."/>
            <person name="Jones I.B."/>
            <person name="McGettigan J.A."/>
            <person name="Micheletti S.J."/>
            <person name="Nasrallah M.E."/>
            <person name="Ortiz D."/>
            <person name="Piller C.R."/>
            <person name="Privatt S.R."/>
            <person name="Schneider S.L."/>
            <person name="Sharp S."/>
            <person name="Smith T.C."/>
            <person name="Stanton J.D."/>
            <person name="Ullery H.E."/>
            <person name="Wilson R.J."/>
            <person name="Serrano M.G."/>
            <person name="Buck G."/>
            <person name="Lee V."/>
            <person name="Wang Y."/>
            <person name="Carvalho R."/>
            <person name="Voegtly L."/>
            <person name="Shi R."/>
            <person name="Duckworth R."/>
            <person name="Johnson A."/>
            <person name="Loviza R."/>
            <person name="Walstead R."/>
            <person name="Shah Z."/>
            <person name="Kiflezghi M."/>
            <person name="Wade K."/>
            <person name="Ball S.L."/>
            <person name="Bradley K.W."/>
            <person name="Asai D.J."/>
            <person name="Bowman C.A."/>
            <person name="Russell D.A."/>
            <person name="Pope W.H."/>
            <person name="Jacobs-Sera D."/>
            <person name="Hendrix R.W."/>
            <person name="Hatfull G.F."/>
        </authorList>
    </citation>
    <scope>NUCLEOTIDE SEQUENCE</scope>
</reference>
<evidence type="ECO:0000256" key="3">
    <source>
        <dbReference type="ARBA" id="ARBA00022833"/>
    </source>
</evidence>
<dbReference type="EMBL" id="GDKF01005475">
    <property type="protein sequence ID" value="JAT73147.1"/>
    <property type="molecule type" value="Transcribed_RNA"/>
</dbReference>
<keyword evidence="4" id="KW-0238">DNA-binding</keyword>
<feature type="domain" description="C3H1-type" evidence="7">
    <location>
        <begin position="71"/>
        <end position="99"/>
    </location>
</feature>
<dbReference type="PANTHER" id="PTHR14493">
    <property type="entry name" value="UNKEMPT FAMILY MEMBER"/>
    <property type="match status" value="1"/>
</dbReference>
<feature type="compositionally biased region" description="Basic residues" evidence="6">
    <location>
        <begin position="161"/>
        <end position="171"/>
    </location>
</feature>
<dbReference type="Gene3D" id="3.30.1370.210">
    <property type="match status" value="1"/>
</dbReference>
<evidence type="ECO:0000313" key="10">
    <source>
        <dbReference type="EMBL" id="JAT76324.1"/>
    </source>
</evidence>
<feature type="region of interest" description="Disordered" evidence="6">
    <location>
        <begin position="152"/>
        <end position="269"/>
    </location>
</feature>
<protein>
    <recommendedName>
        <fullName evidence="7">C3H1-type domain-containing protein</fullName>
    </recommendedName>
</protein>
<dbReference type="GO" id="GO:0008270">
    <property type="term" value="F:zinc ion binding"/>
    <property type="evidence" value="ECO:0007669"/>
    <property type="project" value="UniProtKB-KW"/>
</dbReference>
<keyword evidence="2 5" id="KW-0863">Zinc-finger</keyword>
<feature type="region of interest" description="Disordered" evidence="6">
    <location>
        <begin position="377"/>
        <end position="399"/>
    </location>
</feature>
<dbReference type="Pfam" id="PF25512">
    <property type="entry name" value="zf-CCCH_AtC3H23"/>
    <property type="match status" value="1"/>
</dbReference>
<dbReference type="InterPro" id="IPR036855">
    <property type="entry name" value="Znf_CCCH_sf"/>
</dbReference>